<proteinExistence type="predicted"/>
<name>A0A7T8GNA4_CALRO</name>
<sequence>MDATSSLHKENMNRIEMTSEGTVQFSAADSAPPIQHRRLSAADSAPPIQRRPIQHRPIQRQPIQRTGRFSTGRFRSSQSATGYLGFKPTYIKFLGPRVPPATTMVYWGFKPIANCKNTIIEAGAESAVAELAGAESAGAESAVAELADAESAVAESASAALNCPIPTSEDAF</sequence>
<evidence type="ECO:0000256" key="1">
    <source>
        <dbReference type="SAM" id="MobiDB-lite"/>
    </source>
</evidence>
<organism evidence="2 3">
    <name type="scientific">Caligus rogercresseyi</name>
    <name type="common">Sea louse</name>
    <dbReference type="NCBI Taxonomy" id="217165"/>
    <lineage>
        <taxon>Eukaryota</taxon>
        <taxon>Metazoa</taxon>
        <taxon>Ecdysozoa</taxon>
        <taxon>Arthropoda</taxon>
        <taxon>Crustacea</taxon>
        <taxon>Multicrustacea</taxon>
        <taxon>Hexanauplia</taxon>
        <taxon>Copepoda</taxon>
        <taxon>Siphonostomatoida</taxon>
        <taxon>Caligidae</taxon>
        <taxon>Caligus</taxon>
    </lineage>
</organism>
<dbReference type="EMBL" id="CP045906">
    <property type="protein sequence ID" value="QQP34924.1"/>
    <property type="molecule type" value="Genomic_DNA"/>
</dbReference>
<dbReference type="AlphaFoldDB" id="A0A7T8GNA4"/>
<protein>
    <submittedName>
        <fullName evidence="2">Uncharacterized protein</fullName>
    </submittedName>
</protein>
<feature type="region of interest" description="Disordered" evidence="1">
    <location>
        <begin position="1"/>
        <end position="32"/>
    </location>
</feature>
<reference evidence="3" key="1">
    <citation type="submission" date="2021-01" db="EMBL/GenBank/DDBJ databases">
        <title>Caligus Genome Assembly.</title>
        <authorList>
            <person name="Gallardo-Escarate C."/>
        </authorList>
    </citation>
    <scope>NUCLEOTIDE SEQUENCE [LARGE SCALE GENOMIC DNA]</scope>
</reference>
<accession>A0A7T8GNA4</accession>
<evidence type="ECO:0000313" key="3">
    <source>
        <dbReference type="Proteomes" id="UP000595437"/>
    </source>
</evidence>
<dbReference type="Proteomes" id="UP000595437">
    <property type="component" value="Chromosome 17"/>
</dbReference>
<evidence type="ECO:0000313" key="2">
    <source>
        <dbReference type="EMBL" id="QQP34924.1"/>
    </source>
</evidence>
<gene>
    <name evidence="2" type="ORF">FKW44_022979</name>
</gene>
<keyword evidence="3" id="KW-1185">Reference proteome</keyword>